<accession>A0A9X4KYS0</accession>
<dbReference type="InterPro" id="IPR016181">
    <property type="entry name" value="Acyl_CoA_acyltransferase"/>
</dbReference>
<sequence>MEPNDRSLFAPFKALTEAEQLQITSALSLHFGEPIAVTEADLSKRSHDEVEIIKNVISGWILTKNARPDIAEAHERLKDTKLPHIVSFGRSDDGQDPFRVGLVRADIQDAPLIHEMQVSAFTPLLRKYEDFDTNPANETVARIVERLNQPFTEYYLIVLSTLPVGAIRIVNEQNKTYRVSPIFLMPEYQGRGIAQIVFALIERQYADAAKWALATIRQEAGLCYLYEKLGYRLTEGSKVINDKMKIVFL</sequence>
<dbReference type="Pfam" id="PF13673">
    <property type="entry name" value="Acetyltransf_10"/>
    <property type="match status" value="1"/>
</dbReference>
<dbReference type="CDD" id="cd04301">
    <property type="entry name" value="NAT_SF"/>
    <property type="match status" value="1"/>
</dbReference>
<organism evidence="2 3">
    <name type="scientific">Cohnella rhizosphaerae</name>
    <dbReference type="NCBI Taxonomy" id="1457232"/>
    <lineage>
        <taxon>Bacteria</taxon>
        <taxon>Bacillati</taxon>
        <taxon>Bacillota</taxon>
        <taxon>Bacilli</taxon>
        <taxon>Bacillales</taxon>
        <taxon>Paenibacillaceae</taxon>
        <taxon>Cohnella</taxon>
    </lineage>
</organism>
<dbReference type="RefSeq" id="WP_277537154.1">
    <property type="nucleotide sequence ID" value="NZ_JAPDIA010000008.1"/>
</dbReference>
<dbReference type="SUPFAM" id="SSF55729">
    <property type="entry name" value="Acyl-CoA N-acyltransferases (Nat)"/>
    <property type="match status" value="1"/>
</dbReference>
<dbReference type="GO" id="GO:0016747">
    <property type="term" value="F:acyltransferase activity, transferring groups other than amino-acyl groups"/>
    <property type="evidence" value="ECO:0007669"/>
    <property type="project" value="InterPro"/>
</dbReference>
<evidence type="ECO:0000313" key="3">
    <source>
        <dbReference type="Proteomes" id="UP001153404"/>
    </source>
</evidence>
<reference evidence="2" key="1">
    <citation type="submission" date="2022-10" db="EMBL/GenBank/DDBJ databases">
        <title>Comparative genomic analysis of Cohnella hashimotonis sp. nov., isolated from the International Space Station.</title>
        <authorList>
            <person name="Simpson A."/>
            <person name="Venkateswaran K."/>
        </authorList>
    </citation>
    <scope>NUCLEOTIDE SEQUENCE</scope>
    <source>
        <strain evidence="2">DSM 28161</strain>
    </source>
</reference>
<keyword evidence="3" id="KW-1185">Reference proteome</keyword>
<dbReference type="AlphaFoldDB" id="A0A9X4KYS0"/>
<evidence type="ECO:0000259" key="1">
    <source>
        <dbReference type="PROSITE" id="PS51186"/>
    </source>
</evidence>
<dbReference type="Gene3D" id="3.40.630.30">
    <property type="match status" value="1"/>
</dbReference>
<name>A0A9X4KYS0_9BACL</name>
<proteinExistence type="predicted"/>
<gene>
    <name evidence="2" type="ORF">OMP40_31475</name>
</gene>
<dbReference type="InterPro" id="IPR000182">
    <property type="entry name" value="GNAT_dom"/>
</dbReference>
<comment type="caution">
    <text evidence="2">The sequence shown here is derived from an EMBL/GenBank/DDBJ whole genome shotgun (WGS) entry which is preliminary data.</text>
</comment>
<evidence type="ECO:0000313" key="2">
    <source>
        <dbReference type="EMBL" id="MDG0813305.1"/>
    </source>
</evidence>
<protein>
    <submittedName>
        <fullName evidence="2">GNAT family N-acetyltransferase</fullName>
    </submittedName>
</protein>
<dbReference type="PROSITE" id="PS51186">
    <property type="entry name" value="GNAT"/>
    <property type="match status" value="1"/>
</dbReference>
<feature type="domain" description="N-acetyltransferase" evidence="1">
    <location>
        <begin position="111"/>
        <end position="249"/>
    </location>
</feature>
<dbReference type="Proteomes" id="UP001153404">
    <property type="component" value="Unassembled WGS sequence"/>
</dbReference>
<dbReference type="EMBL" id="JAPDIA010000008">
    <property type="protein sequence ID" value="MDG0813305.1"/>
    <property type="molecule type" value="Genomic_DNA"/>
</dbReference>